<organism evidence="5 6">
    <name type="scientific">Aspergillus saccharolyticus JOP 1030-1</name>
    <dbReference type="NCBI Taxonomy" id="1450539"/>
    <lineage>
        <taxon>Eukaryota</taxon>
        <taxon>Fungi</taxon>
        <taxon>Dikarya</taxon>
        <taxon>Ascomycota</taxon>
        <taxon>Pezizomycotina</taxon>
        <taxon>Eurotiomycetes</taxon>
        <taxon>Eurotiomycetidae</taxon>
        <taxon>Eurotiales</taxon>
        <taxon>Aspergillaceae</taxon>
        <taxon>Aspergillus</taxon>
        <taxon>Aspergillus subgen. Circumdati</taxon>
    </lineage>
</organism>
<proteinExistence type="inferred from homology"/>
<dbReference type="InterPro" id="IPR002088">
    <property type="entry name" value="Prenyl_trans_a"/>
</dbReference>
<comment type="similarity">
    <text evidence="1">Belongs to the protein prenyltransferase subunit alpha family.</text>
</comment>
<keyword evidence="6" id="KW-1185">Reference proteome</keyword>
<evidence type="ECO:0000256" key="3">
    <source>
        <dbReference type="ARBA" id="ARBA00022679"/>
    </source>
</evidence>
<accession>A0A318ZAU3</accession>
<gene>
    <name evidence="5" type="ORF">BP01DRAFT_159484</name>
</gene>
<dbReference type="Pfam" id="PF01239">
    <property type="entry name" value="PPTA"/>
    <property type="match status" value="1"/>
</dbReference>
<keyword evidence="4" id="KW-0677">Repeat</keyword>
<dbReference type="GO" id="GO:0005737">
    <property type="term" value="C:cytoplasm"/>
    <property type="evidence" value="ECO:0007669"/>
    <property type="project" value="TreeGrafter"/>
</dbReference>
<evidence type="ECO:0000313" key="6">
    <source>
        <dbReference type="Proteomes" id="UP000248349"/>
    </source>
</evidence>
<dbReference type="GO" id="GO:0008318">
    <property type="term" value="F:protein prenyltransferase activity"/>
    <property type="evidence" value="ECO:0007669"/>
    <property type="project" value="InterPro"/>
</dbReference>
<dbReference type="OrthoDB" id="5358702at2759"/>
<evidence type="ECO:0000256" key="1">
    <source>
        <dbReference type="ARBA" id="ARBA00006734"/>
    </source>
</evidence>
<name>A0A318ZAU3_9EURO</name>
<keyword evidence="2" id="KW-0637">Prenyltransferase</keyword>
<dbReference type="PANTHER" id="PTHR11129:SF3">
    <property type="entry name" value="PROTEIN PRENYLTRANSFERASE ALPHA SUBUNIT REPEAT-CONTAINING PROTEIN 1"/>
    <property type="match status" value="1"/>
</dbReference>
<keyword evidence="3" id="KW-0808">Transferase</keyword>
<evidence type="ECO:0000256" key="2">
    <source>
        <dbReference type="ARBA" id="ARBA00022602"/>
    </source>
</evidence>
<evidence type="ECO:0000256" key="4">
    <source>
        <dbReference type="ARBA" id="ARBA00022737"/>
    </source>
</evidence>
<dbReference type="Proteomes" id="UP000248349">
    <property type="component" value="Unassembled WGS sequence"/>
</dbReference>
<dbReference type="SUPFAM" id="SSF48439">
    <property type="entry name" value="Protein prenylyltransferase"/>
    <property type="match status" value="1"/>
</dbReference>
<sequence>MSPYSVHGVAFDDLARIFSARHQNNEVLEIEILPPGLGPLLQDGNSVGITKKYLVQAFITARRIFFNALNGTSVIEPGHENTISPCGPWNYASDELLIVSTEIILLFDCEHLTACNWRKRRLAAFIQRHDLADSDVDSLWSLVDALGKELSMTKTFLCSRLHRHTKSPTLWNHRLWALTRLIRIQELEKAASAPRRQLDEFAHGTIPGITNDELTMVLRAGELHPRNYYAFSYMRAVIHIATDTSESGQNASTILAESMMPKALRWCLAHPADISGWAFTNFLLEKVSRGEIRRNAVSQAIQFALDIGWKGESLWVFVCSASTSLDGETMIEDGPWASRWNALAGDSLPKSGLKDGWRVWLERARAAWAADPPVNENNGQPST</sequence>
<reference evidence="5 6" key="1">
    <citation type="submission" date="2016-12" db="EMBL/GenBank/DDBJ databases">
        <title>The genomes of Aspergillus section Nigri reveals drivers in fungal speciation.</title>
        <authorList>
            <consortium name="DOE Joint Genome Institute"/>
            <person name="Vesth T.C."/>
            <person name="Nybo J."/>
            <person name="Theobald S."/>
            <person name="Brandl J."/>
            <person name="Frisvad J.C."/>
            <person name="Nielsen K.F."/>
            <person name="Lyhne E.K."/>
            <person name="Kogle M.E."/>
            <person name="Kuo A."/>
            <person name="Riley R."/>
            <person name="Clum A."/>
            <person name="Nolan M."/>
            <person name="Lipzen A."/>
            <person name="Salamov A."/>
            <person name="Henrissat B."/>
            <person name="Wiebenga A."/>
            <person name="De Vries R.P."/>
            <person name="Grigoriev I.V."/>
            <person name="Mortensen U.H."/>
            <person name="Andersen M.R."/>
            <person name="Baker S.E."/>
        </authorList>
    </citation>
    <scope>NUCLEOTIDE SEQUENCE [LARGE SCALE GENOMIC DNA]</scope>
    <source>
        <strain evidence="5 6">JOP 1030-1</strain>
    </source>
</reference>
<protein>
    <submittedName>
        <fullName evidence="5">Uncharacterized protein</fullName>
    </submittedName>
</protein>
<dbReference type="PANTHER" id="PTHR11129">
    <property type="entry name" value="PROTEIN FARNESYLTRANSFERASE ALPHA SUBUNIT/RAB GERANYLGERANYL TRANSFERASE ALPHA SUBUNIT"/>
    <property type="match status" value="1"/>
</dbReference>
<dbReference type="AlphaFoldDB" id="A0A318ZAU3"/>
<evidence type="ECO:0000313" key="5">
    <source>
        <dbReference type="EMBL" id="PYH41833.1"/>
    </source>
</evidence>
<dbReference type="RefSeq" id="XP_025427815.1">
    <property type="nucleotide sequence ID" value="XM_025570684.1"/>
</dbReference>
<dbReference type="GeneID" id="37071912"/>
<dbReference type="EMBL" id="KZ821259">
    <property type="protein sequence ID" value="PYH41833.1"/>
    <property type="molecule type" value="Genomic_DNA"/>
</dbReference>
<dbReference type="Gene3D" id="1.25.40.120">
    <property type="entry name" value="Protein prenylyltransferase"/>
    <property type="match status" value="1"/>
</dbReference>